<gene>
    <name evidence="1" type="ORF">GS18_0210465</name>
</gene>
<reference evidence="1 2" key="1">
    <citation type="journal article" date="2005" name="Int. J. Syst. Evol. Microbiol.">
        <title>Bacillus cibi sp. nov., isolated from jeotgal, a traditional Korean fermented seafood.</title>
        <authorList>
            <person name="Yoon J.H."/>
            <person name="Lee C.H."/>
            <person name="Oh T.K."/>
        </authorList>
    </citation>
    <scope>NUCLEOTIDE SEQUENCE [LARGE SCALE GENOMIC DNA]</scope>
    <source>
        <strain evidence="1 2">DSM 16189</strain>
    </source>
</reference>
<evidence type="ECO:0000313" key="2">
    <source>
        <dbReference type="Proteomes" id="UP000028549"/>
    </source>
</evidence>
<accession>A0A084GW41</accession>
<evidence type="ECO:0000313" key="1">
    <source>
        <dbReference type="EMBL" id="KEZ51553.1"/>
    </source>
</evidence>
<sequence length="181" mass="20458">MTVKHLYLIRHCQAHGQEVSASLTEAGFQQAERLVSFFEGKKIDRILSSPFRRALQTAEPLAAARGLEVERDDRLAERVMSGTDMADWKEKLKETFADFTLSFEGGESNESGMKRVSSLLGDLLSAEEGHIVLVSHGNLSALLLRYFEESYGYDHMMKMSNPDVFHIELNDGETKICRIWS</sequence>
<dbReference type="SMART" id="SM00855">
    <property type="entry name" value="PGAM"/>
    <property type="match status" value="1"/>
</dbReference>
<dbReference type="RefSeq" id="WP_035206949.1">
    <property type="nucleotide sequence ID" value="NZ_JNVC02000005.1"/>
</dbReference>
<dbReference type="OrthoDB" id="512570at2"/>
<protein>
    <submittedName>
        <fullName evidence="1">Phosphoglycerate mutase</fullName>
    </submittedName>
</protein>
<dbReference type="InterPro" id="IPR029033">
    <property type="entry name" value="His_PPase_superfam"/>
</dbReference>
<dbReference type="GO" id="GO:0005737">
    <property type="term" value="C:cytoplasm"/>
    <property type="evidence" value="ECO:0007669"/>
    <property type="project" value="TreeGrafter"/>
</dbReference>
<dbReference type="AlphaFoldDB" id="A0A084GW41"/>
<organism evidence="1 2">
    <name type="scientific">Metabacillus indicus</name>
    <name type="common">Bacillus indicus</name>
    <dbReference type="NCBI Taxonomy" id="246786"/>
    <lineage>
        <taxon>Bacteria</taxon>
        <taxon>Bacillati</taxon>
        <taxon>Bacillota</taxon>
        <taxon>Bacilli</taxon>
        <taxon>Bacillales</taxon>
        <taxon>Bacillaceae</taxon>
        <taxon>Metabacillus</taxon>
    </lineage>
</organism>
<dbReference type="Gene3D" id="3.40.50.1240">
    <property type="entry name" value="Phosphoglycerate mutase-like"/>
    <property type="match status" value="1"/>
</dbReference>
<dbReference type="PANTHER" id="PTHR48100">
    <property type="entry name" value="BROAD-SPECIFICITY PHOSPHATASE YOR283W-RELATED"/>
    <property type="match status" value="1"/>
</dbReference>
<dbReference type="PANTHER" id="PTHR48100:SF1">
    <property type="entry name" value="HISTIDINE PHOSPHATASE FAMILY PROTEIN-RELATED"/>
    <property type="match status" value="1"/>
</dbReference>
<dbReference type="Pfam" id="PF00300">
    <property type="entry name" value="His_Phos_1"/>
    <property type="match status" value="1"/>
</dbReference>
<dbReference type="STRING" id="246786.GS18_0210465"/>
<dbReference type="InterPro" id="IPR050275">
    <property type="entry name" value="PGM_Phosphatase"/>
</dbReference>
<dbReference type="SUPFAM" id="SSF53254">
    <property type="entry name" value="Phosphoglycerate mutase-like"/>
    <property type="match status" value="1"/>
</dbReference>
<name>A0A084GW41_METID</name>
<keyword evidence="2" id="KW-1185">Reference proteome</keyword>
<comment type="caution">
    <text evidence="1">The sequence shown here is derived from an EMBL/GenBank/DDBJ whole genome shotgun (WGS) entry which is preliminary data.</text>
</comment>
<dbReference type="GO" id="GO:0016791">
    <property type="term" value="F:phosphatase activity"/>
    <property type="evidence" value="ECO:0007669"/>
    <property type="project" value="TreeGrafter"/>
</dbReference>
<dbReference type="CDD" id="cd07067">
    <property type="entry name" value="HP_PGM_like"/>
    <property type="match status" value="1"/>
</dbReference>
<dbReference type="Proteomes" id="UP000028549">
    <property type="component" value="Unassembled WGS sequence"/>
</dbReference>
<dbReference type="InterPro" id="IPR013078">
    <property type="entry name" value="His_Pase_superF_clade-1"/>
</dbReference>
<dbReference type="EMBL" id="JNVC02000005">
    <property type="protein sequence ID" value="KEZ51553.1"/>
    <property type="molecule type" value="Genomic_DNA"/>
</dbReference>
<proteinExistence type="predicted"/>